<sequence length="429" mass="50011">MKILTILLLFFYIFPIFPKVLPIPLDRLIEILGLFYFVLTIRKNAYLISNKYIFKTIGLAILLFVVSFIPLLGNYDGLETEVIKISFDLILFLFGSFLICDLIKRNFNNFSIIKVFEILILVFSMQGVISLLFYFQPSIYNSYTNLLNTDVSQNLYERLHLAELRLMGVGNAFFNGVIKYGICLIILTFLKYIPSSIFHKKPLLFLSVFVFIVLVGIMTGRTFFIAVLISICILCYFEFKRIDKLIIKALFIPIVIALIIAPFYFLFSNYVDTNRLDNTLNFVLEFYYNYEATGQFSTNSSSGTLSMYVWPEELSTWIIGDGRFINPDGSYYMHTDVGYLRLIYYFGLVGTFVVFFIQFQIILFISKNVKNTKISYCLFFIFIWILILNLKGIAYFFAFEILFLVASLIENKSERIKNRKYQTMAILNK</sequence>
<dbReference type="AlphaFoldDB" id="A0A8H9G0K0"/>
<comment type="caution">
    <text evidence="2">The sequence shown here is derived from an EMBL/GenBank/DDBJ whole genome shotgun (WGS) entry which is preliminary data.</text>
</comment>
<feature type="transmembrane region" description="Helical" evidence="1">
    <location>
        <begin position="115"/>
        <end position="135"/>
    </location>
</feature>
<accession>A0A8H9G0K0</accession>
<keyword evidence="1" id="KW-0812">Transmembrane</keyword>
<proteinExistence type="predicted"/>
<feature type="transmembrane region" description="Helical" evidence="1">
    <location>
        <begin position="342"/>
        <end position="364"/>
    </location>
</feature>
<evidence type="ECO:0000256" key="1">
    <source>
        <dbReference type="SAM" id="Phobius"/>
    </source>
</evidence>
<organism evidence="2 3">
    <name type="scientific">Sphingobacterium cellulitidis</name>
    <dbReference type="NCBI Taxonomy" id="1768011"/>
    <lineage>
        <taxon>Bacteria</taxon>
        <taxon>Pseudomonadati</taxon>
        <taxon>Bacteroidota</taxon>
        <taxon>Sphingobacteriia</taxon>
        <taxon>Sphingobacteriales</taxon>
        <taxon>Sphingobacteriaceae</taxon>
        <taxon>Sphingobacterium</taxon>
    </lineage>
</organism>
<feature type="transmembrane region" description="Helical" evidence="1">
    <location>
        <begin position="202"/>
        <end position="217"/>
    </location>
</feature>
<name>A0A8H9G0K0_9SPHI</name>
<protein>
    <submittedName>
        <fullName evidence="2">Uncharacterized protein</fullName>
    </submittedName>
</protein>
<feature type="transmembrane region" description="Helical" evidence="1">
    <location>
        <begin position="246"/>
        <end position="267"/>
    </location>
</feature>
<feature type="transmembrane region" description="Helical" evidence="1">
    <location>
        <begin position="172"/>
        <end position="190"/>
    </location>
</feature>
<keyword evidence="3" id="KW-1185">Reference proteome</keyword>
<keyword evidence="1" id="KW-1133">Transmembrane helix</keyword>
<reference evidence="2" key="2">
    <citation type="submission" date="2020-09" db="EMBL/GenBank/DDBJ databases">
        <authorList>
            <person name="Sun Q."/>
            <person name="Zhou Y."/>
        </authorList>
    </citation>
    <scope>NUCLEOTIDE SEQUENCE</scope>
    <source>
        <strain evidence="2">CGMCC 1.15966</strain>
    </source>
</reference>
<dbReference type="EMBL" id="BMKM01000005">
    <property type="protein sequence ID" value="GGE23842.1"/>
    <property type="molecule type" value="Genomic_DNA"/>
</dbReference>
<feature type="transmembrane region" description="Helical" evidence="1">
    <location>
        <begin position="393"/>
        <end position="410"/>
    </location>
</feature>
<keyword evidence="1" id="KW-0472">Membrane</keyword>
<feature type="transmembrane region" description="Helical" evidence="1">
    <location>
        <begin position="85"/>
        <end position="103"/>
    </location>
</feature>
<evidence type="ECO:0000313" key="2">
    <source>
        <dbReference type="EMBL" id="GGE23842.1"/>
    </source>
</evidence>
<gene>
    <name evidence="2" type="ORF">GCM10011516_21900</name>
</gene>
<feature type="transmembrane region" description="Helical" evidence="1">
    <location>
        <begin position="28"/>
        <end position="45"/>
    </location>
</feature>
<dbReference type="RefSeq" id="WP_182499205.1">
    <property type="nucleotide sequence ID" value="NZ_BMKM01000005.1"/>
</dbReference>
<evidence type="ECO:0000313" key="3">
    <source>
        <dbReference type="Proteomes" id="UP000614460"/>
    </source>
</evidence>
<feature type="transmembrane region" description="Helical" evidence="1">
    <location>
        <begin position="52"/>
        <end position="73"/>
    </location>
</feature>
<dbReference type="Proteomes" id="UP000614460">
    <property type="component" value="Unassembled WGS sequence"/>
</dbReference>
<reference evidence="2" key="1">
    <citation type="journal article" date="2014" name="Int. J. Syst. Evol. Microbiol.">
        <title>Complete genome sequence of Corynebacterium casei LMG S-19264T (=DSM 44701T), isolated from a smear-ripened cheese.</title>
        <authorList>
            <consortium name="US DOE Joint Genome Institute (JGI-PGF)"/>
            <person name="Walter F."/>
            <person name="Albersmeier A."/>
            <person name="Kalinowski J."/>
            <person name="Ruckert C."/>
        </authorList>
    </citation>
    <scope>NUCLEOTIDE SEQUENCE</scope>
    <source>
        <strain evidence="2">CGMCC 1.15966</strain>
    </source>
</reference>